<evidence type="ECO:0000256" key="7">
    <source>
        <dbReference type="PIRNR" id="PIRNR000368"/>
    </source>
</evidence>
<dbReference type="SFLD" id="SFLDG01066">
    <property type="entry name" value="organic_radical-activating_enz"/>
    <property type="match status" value="1"/>
</dbReference>
<keyword evidence="5" id="KW-0408">Iron</keyword>
<dbReference type="eggNOG" id="COG0602">
    <property type="taxonomic scope" value="Bacteria"/>
</dbReference>
<dbReference type="InterPro" id="IPR012837">
    <property type="entry name" value="NrdG"/>
</dbReference>
<dbReference type="KEGG" id="pgn:PGN_1395"/>
<dbReference type="PANTHER" id="PTHR30352">
    <property type="entry name" value="PYRUVATE FORMATE-LYASE-ACTIVATING ENZYME"/>
    <property type="match status" value="1"/>
</dbReference>
<keyword evidence="2" id="KW-0004">4Fe-4S</keyword>
<organism evidence="8 9">
    <name type="scientific">Porphyromonas gingivalis (strain ATCC 33277 / DSM 20709 / CIP 103683 / JCM 12257 / NCTC 11834 / 2561)</name>
    <dbReference type="NCBI Taxonomy" id="431947"/>
    <lineage>
        <taxon>Bacteria</taxon>
        <taxon>Pseudomonadati</taxon>
        <taxon>Bacteroidota</taxon>
        <taxon>Bacteroidia</taxon>
        <taxon>Bacteroidales</taxon>
        <taxon>Porphyromonadaceae</taxon>
        <taxon>Porphyromonas</taxon>
    </lineage>
</organism>
<evidence type="ECO:0000256" key="1">
    <source>
        <dbReference type="ARBA" id="ARBA00001966"/>
    </source>
</evidence>
<dbReference type="PIRSF" id="PIRSF000368">
    <property type="entry name" value="NrdG"/>
    <property type="match status" value="1"/>
</dbReference>
<dbReference type="GO" id="GO:0043365">
    <property type="term" value="F:[formate-C-acetyltransferase]-activating enzyme activity"/>
    <property type="evidence" value="ECO:0007669"/>
    <property type="project" value="InterPro"/>
</dbReference>
<dbReference type="SFLD" id="SFLDG01063">
    <property type="entry name" value="activating_enzymes__group_1"/>
    <property type="match status" value="1"/>
</dbReference>
<evidence type="ECO:0000256" key="6">
    <source>
        <dbReference type="ARBA" id="ARBA00023014"/>
    </source>
</evidence>
<dbReference type="GO" id="GO:0051539">
    <property type="term" value="F:4 iron, 4 sulfur cluster binding"/>
    <property type="evidence" value="ECO:0007669"/>
    <property type="project" value="UniProtKB-KW"/>
</dbReference>
<keyword evidence="4" id="KW-0479">Metal-binding</keyword>
<comment type="cofactor">
    <cofactor evidence="1">
        <name>[4Fe-4S] cluster</name>
        <dbReference type="ChEBI" id="CHEBI:49883"/>
    </cofactor>
</comment>
<accession>B2RKL9</accession>
<dbReference type="AlphaFoldDB" id="B2RKL9"/>
<dbReference type="Gene3D" id="3.20.20.70">
    <property type="entry name" value="Aldolase class I"/>
    <property type="match status" value="1"/>
</dbReference>
<dbReference type="NCBIfam" id="TIGR02491">
    <property type="entry name" value="NrdG"/>
    <property type="match status" value="1"/>
</dbReference>
<evidence type="ECO:0000313" key="9">
    <source>
        <dbReference type="Proteomes" id="UP000008842"/>
    </source>
</evidence>
<evidence type="ECO:0000256" key="3">
    <source>
        <dbReference type="ARBA" id="ARBA00022691"/>
    </source>
</evidence>
<reference evidence="8 9" key="1">
    <citation type="journal article" date="2008" name="DNA Res.">
        <title>Determination of the genome sequence of Porphyromonas gingivalis strain ATCC 33277 and genomic comparison with strain W83 revealed extensive genome rearrangements in P. gingivalis.</title>
        <authorList>
            <person name="Naito M."/>
            <person name="Hirakawa H."/>
            <person name="Yamashita A."/>
            <person name="Ohara N."/>
            <person name="Shoji M."/>
            <person name="Yukitake H."/>
            <person name="Nakayama K."/>
            <person name="Toh H."/>
            <person name="Yoshimura F."/>
            <person name="Kuhara S."/>
            <person name="Hattori M."/>
            <person name="Hayashi T."/>
            <person name="Nakayama K."/>
        </authorList>
    </citation>
    <scope>NUCLEOTIDE SEQUENCE [LARGE SCALE GENOMIC DNA]</scope>
    <source>
        <strain evidence="9">ATCC 33277 / DSM 20709 / CIP 103683 / JCM 12257 / NCTC 11834 / 2561</strain>
    </source>
</reference>
<dbReference type="PANTHER" id="PTHR30352:SF2">
    <property type="entry name" value="ANAEROBIC RIBONUCLEOSIDE-TRIPHOSPHATE REDUCTASE-ACTIVATING PROTEIN"/>
    <property type="match status" value="1"/>
</dbReference>
<name>B2RKL9_PORG3</name>
<dbReference type="InterPro" id="IPR007197">
    <property type="entry name" value="rSAM"/>
</dbReference>
<dbReference type="EMBL" id="AP009380">
    <property type="protein sequence ID" value="BAG33914.1"/>
    <property type="molecule type" value="Genomic_DNA"/>
</dbReference>
<dbReference type="EC" id="1.97.1.-" evidence="7"/>
<dbReference type="InterPro" id="IPR058240">
    <property type="entry name" value="rSAM_sf"/>
</dbReference>
<comment type="similarity">
    <text evidence="7">Belongs to the organic radical-activating enzymes family.</text>
</comment>
<dbReference type="InterPro" id="IPR034457">
    <property type="entry name" value="Organic_radical-activating"/>
</dbReference>
<evidence type="ECO:0000256" key="4">
    <source>
        <dbReference type="ARBA" id="ARBA00022723"/>
    </source>
</evidence>
<dbReference type="Proteomes" id="UP000008842">
    <property type="component" value="Chromosome"/>
</dbReference>
<evidence type="ECO:0000256" key="5">
    <source>
        <dbReference type="ARBA" id="ARBA00023004"/>
    </source>
</evidence>
<dbReference type="Pfam" id="PF13353">
    <property type="entry name" value="Fer4_12"/>
    <property type="match status" value="1"/>
</dbReference>
<proteinExistence type="inferred from homology"/>
<dbReference type="SFLD" id="SFLDF00299">
    <property type="entry name" value="anaerobic_ribonucleoside-triph"/>
    <property type="match status" value="1"/>
</dbReference>
<dbReference type="GO" id="GO:0046872">
    <property type="term" value="F:metal ion binding"/>
    <property type="evidence" value="ECO:0007669"/>
    <property type="project" value="UniProtKB-KW"/>
</dbReference>
<gene>
    <name evidence="8" type="ordered locus">PGN_1395</name>
</gene>
<evidence type="ECO:0000256" key="2">
    <source>
        <dbReference type="ARBA" id="ARBA00022485"/>
    </source>
</evidence>
<dbReference type="GO" id="GO:0004748">
    <property type="term" value="F:ribonucleoside-diphosphate reductase activity, thioredoxin disulfide as acceptor"/>
    <property type="evidence" value="ECO:0007669"/>
    <property type="project" value="TreeGrafter"/>
</dbReference>
<keyword evidence="7" id="KW-0560">Oxidoreductase</keyword>
<protein>
    <recommendedName>
        <fullName evidence="7">Anaerobic ribonucleoside-triphosphate reductase-activating protein</fullName>
        <ecNumber evidence="7">1.97.1.-</ecNumber>
    </recommendedName>
</protein>
<keyword evidence="6" id="KW-0411">Iron-sulfur</keyword>
<dbReference type="HOGENOM" id="CLU_089926_0_0_10"/>
<dbReference type="SUPFAM" id="SSF102114">
    <property type="entry name" value="Radical SAM enzymes"/>
    <property type="match status" value="1"/>
</dbReference>
<comment type="function">
    <text evidence="7">Activation of anaerobic ribonucleoside-triphosphate reductase under anaerobic conditions by generation of an organic free radical, using S-adenosylmethionine and reduced flavodoxin as cosubstrates to produce 5'-deoxy-adenosine.</text>
</comment>
<dbReference type="InterPro" id="IPR013785">
    <property type="entry name" value="Aldolase_TIM"/>
</dbReference>
<dbReference type="SFLD" id="SFLDS00029">
    <property type="entry name" value="Radical_SAM"/>
    <property type="match status" value="1"/>
</dbReference>
<keyword evidence="3" id="KW-0949">S-adenosyl-L-methionine</keyword>
<sequence length="167" mass="18526">MREQVSESIESYGIRLLNVYRETICDGPGLHYSIYLAGCRHACPGCHNPSSWDPEAGVLMTDSILGNIIREINANPLLDGITLSGGDPFYNPAGLTCLLQRLRASCTLPIWCYTGYTLEQLKTDLMLSAPLALIDVLVDGPFVRELFDPTLLWRGSSNQCIIRLHEN</sequence>
<evidence type="ECO:0000313" key="8">
    <source>
        <dbReference type="EMBL" id="BAG33914.1"/>
    </source>
</evidence>